<reference evidence="3 4" key="2">
    <citation type="journal article" date="2011" name="Stand. Genomic Sci.">
        <title>Complete genome sequence of Staphylothermus hellenicus P8.</title>
        <authorList>
            <person name="Anderson I."/>
            <person name="Wirth R."/>
            <person name="Lucas S."/>
            <person name="Copeland A."/>
            <person name="Lapidus A."/>
            <person name="Cheng J.F."/>
            <person name="Goodwin L."/>
            <person name="Pitluck S."/>
            <person name="Davenport K."/>
            <person name="Detter J.C."/>
            <person name="Han C."/>
            <person name="Tapia R."/>
            <person name="Land M."/>
            <person name="Hauser L."/>
            <person name="Pati A."/>
            <person name="Mikhailova N."/>
            <person name="Woyke T."/>
            <person name="Klenk H.P."/>
            <person name="Kyrpides N."/>
            <person name="Ivanova N."/>
        </authorList>
    </citation>
    <scope>NUCLEOTIDE SEQUENCE [LARGE SCALE GENOMIC DNA]</scope>
    <source>
        <strain evidence="4">DSM 12710 / JCM 10830 / BK20S6-10-b1 / P8</strain>
    </source>
</reference>
<gene>
    <name evidence="3" type="ordered locus">Shell_0289</name>
</gene>
<dbReference type="EMBL" id="CP002051">
    <property type="protein sequence ID" value="ADI31427.1"/>
    <property type="molecule type" value="Genomic_DNA"/>
</dbReference>
<dbReference type="PANTHER" id="PTHR30535">
    <property type="entry name" value="VITAMIN B12-BINDING PROTEIN"/>
    <property type="match status" value="1"/>
</dbReference>
<dbReference type="GeneID" id="9233578"/>
<dbReference type="InterPro" id="IPR002491">
    <property type="entry name" value="ABC_transptr_periplasmic_BD"/>
</dbReference>
<dbReference type="RefSeq" id="WP_013142625.1">
    <property type="nucleotide sequence ID" value="NC_014205.1"/>
</dbReference>
<keyword evidence="1" id="KW-0812">Transmembrane</keyword>
<accession>D7DB80</accession>
<feature type="transmembrane region" description="Helical" evidence="1">
    <location>
        <begin position="369"/>
        <end position="391"/>
    </location>
</feature>
<dbReference type="STRING" id="591019.Shell_0289"/>
<keyword evidence="1" id="KW-1133">Transmembrane helix</keyword>
<keyword evidence="4" id="KW-1185">Reference proteome</keyword>
<name>D7DB80_STAHD</name>
<evidence type="ECO:0000313" key="3">
    <source>
        <dbReference type="EMBL" id="ADI31427.1"/>
    </source>
</evidence>
<evidence type="ECO:0000259" key="2">
    <source>
        <dbReference type="PROSITE" id="PS50983"/>
    </source>
</evidence>
<proteinExistence type="predicted"/>
<dbReference type="PROSITE" id="PS50983">
    <property type="entry name" value="FE_B12_PBP"/>
    <property type="match status" value="1"/>
</dbReference>
<dbReference type="SUPFAM" id="SSF53807">
    <property type="entry name" value="Helical backbone' metal receptor"/>
    <property type="match status" value="1"/>
</dbReference>
<dbReference type="eggNOG" id="arCOG04233">
    <property type="taxonomic scope" value="Archaea"/>
</dbReference>
<dbReference type="Pfam" id="PF01497">
    <property type="entry name" value="Peripla_BP_2"/>
    <property type="match status" value="1"/>
</dbReference>
<evidence type="ECO:0000256" key="1">
    <source>
        <dbReference type="SAM" id="Phobius"/>
    </source>
</evidence>
<feature type="domain" description="Fe/B12 periplasmic-binding" evidence="2">
    <location>
        <begin position="48"/>
        <end position="309"/>
    </location>
</feature>
<evidence type="ECO:0000313" key="4">
    <source>
        <dbReference type="Proteomes" id="UP000002573"/>
    </source>
</evidence>
<dbReference type="PANTHER" id="PTHR30535:SF34">
    <property type="entry name" value="MOLYBDATE-BINDING PROTEIN MOLA"/>
    <property type="match status" value="1"/>
</dbReference>
<dbReference type="Gene3D" id="3.40.50.1980">
    <property type="entry name" value="Nitrogenase molybdenum iron protein domain"/>
    <property type="match status" value="2"/>
</dbReference>
<dbReference type="KEGG" id="shc:Shell_0289"/>
<sequence length="395" mass="43319">MRKLIIYLLILAILLYPAYTGAIKTSISSVIVTDALGRTIVLNKTPEKVVSLAPSITETLFYLGLQRFIVGVDNISYTDPYFGIEEYVKNHNISPVGGYWWSTISVEKILALNPDIVFADKGAHQPLLNVLEQYNITVVYLNGGSAKSIQDIYSDLDIIAQVFNVSSNKISEFINDLETEINKYHNLIAEKGTIKALAVVGIYNGIWVAGKSTYIDDLLSRLGLINAAETIGWKAVNIETIAEWNPDIILVTSTGIDNQTLRNAGLYDLGVPVVLLNQTITDALSRPSPLIINVPRMIYSIIDEYFGSKTVTTTTTTTTTTTITTTTTMTTTTTTTTMATTSIESTTTNSPSNSIHTATEKEVEKGTDYIMITILVVSAFIIGLLLGYALFRKTR</sequence>
<dbReference type="InterPro" id="IPR050902">
    <property type="entry name" value="ABC_Transporter_SBP"/>
</dbReference>
<dbReference type="HOGENOM" id="CLU_058578_0_0_2"/>
<organism evidence="3 4">
    <name type="scientific">Staphylothermus hellenicus (strain DSM 12710 / JCM 10830 / BK20S6-10-b1 / P8)</name>
    <dbReference type="NCBI Taxonomy" id="591019"/>
    <lineage>
        <taxon>Archaea</taxon>
        <taxon>Thermoproteota</taxon>
        <taxon>Thermoprotei</taxon>
        <taxon>Desulfurococcales</taxon>
        <taxon>Desulfurococcaceae</taxon>
        <taxon>Staphylothermus</taxon>
    </lineage>
</organism>
<reference evidence="4" key="1">
    <citation type="submission" date="2010-05" db="EMBL/GenBank/DDBJ databases">
        <title>Complete sequence of Staphylothermus hellenicus DSM 12710.</title>
        <authorList>
            <consortium name="US DOE Joint Genome Institute"/>
            <person name="Lucas S."/>
            <person name="Copeland A."/>
            <person name="Lapidus A."/>
            <person name="Cheng J.-F."/>
            <person name="Bruce D."/>
            <person name="Goodwin L."/>
            <person name="Pitluck S."/>
            <person name="Davenport K."/>
            <person name="Detter J.C."/>
            <person name="Han C."/>
            <person name="Tapia R."/>
            <person name="Larimer F."/>
            <person name="Land M."/>
            <person name="Hauser L."/>
            <person name="Kyrpides N."/>
            <person name="Mikhailova N."/>
            <person name="Anderson I.J."/>
            <person name="Woyke T."/>
        </authorList>
    </citation>
    <scope>NUCLEOTIDE SEQUENCE [LARGE SCALE GENOMIC DNA]</scope>
    <source>
        <strain evidence="4">DSM 12710 / JCM 10830 / BK20S6-10-b1 / P8</strain>
    </source>
</reference>
<dbReference type="AlphaFoldDB" id="D7DB80"/>
<dbReference type="Proteomes" id="UP000002573">
    <property type="component" value="Chromosome"/>
</dbReference>
<dbReference type="OrthoDB" id="15192at2157"/>
<keyword evidence="1" id="KW-0472">Membrane</keyword>
<protein>
    <submittedName>
        <fullName evidence="3">Periplasmic binding protein</fullName>
    </submittedName>
</protein>